<sequence length="156" mass="17231">MSLVIREAVAADLPPLLRMLAEDSIREVAENVPSSSEVDGRYVCAFAQIAADPNSLLLVAELSGELVATAQLNFIRQLSYFGGLIAQVESVRTVSHLRGQGIGKTLMDWVIDESRRRGCARLQLTTNVARVDAHRFYERLGFKASHVGMKLYLREG</sequence>
<dbReference type="Pfam" id="PF00583">
    <property type="entry name" value="Acetyltransf_1"/>
    <property type="match status" value="1"/>
</dbReference>
<dbReference type="InterPro" id="IPR050832">
    <property type="entry name" value="Bact_Acetyltransf"/>
</dbReference>
<protein>
    <submittedName>
        <fullName evidence="4">GNAT family N-acetyltransferase</fullName>
        <ecNumber evidence="4">2.3.-.-</ecNumber>
    </submittedName>
</protein>
<dbReference type="PANTHER" id="PTHR43877:SF2">
    <property type="entry name" value="AMINOALKYLPHOSPHONATE N-ACETYLTRANSFERASE-RELATED"/>
    <property type="match status" value="1"/>
</dbReference>
<keyword evidence="2 4" id="KW-0012">Acyltransferase</keyword>
<gene>
    <name evidence="4" type="ORF">ACFOUW_09920</name>
</gene>
<evidence type="ECO:0000256" key="1">
    <source>
        <dbReference type="ARBA" id="ARBA00022679"/>
    </source>
</evidence>
<keyword evidence="5" id="KW-1185">Reference proteome</keyword>
<feature type="domain" description="N-acetyltransferase" evidence="3">
    <location>
        <begin position="3"/>
        <end position="156"/>
    </location>
</feature>
<dbReference type="Gene3D" id="3.40.630.30">
    <property type="match status" value="1"/>
</dbReference>
<dbReference type="EMBL" id="JBHRZH010000006">
    <property type="protein sequence ID" value="MFC3761157.1"/>
    <property type="molecule type" value="Genomic_DNA"/>
</dbReference>
<accession>A0ABV7Y981</accession>
<dbReference type="EC" id="2.3.-.-" evidence="4"/>
<comment type="caution">
    <text evidence="4">The sequence shown here is derived from an EMBL/GenBank/DDBJ whole genome shotgun (WGS) entry which is preliminary data.</text>
</comment>
<evidence type="ECO:0000259" key="3">
    <source>
        <dbReference type="PROSITE" id="PS51186"/>
    </source>
</evidence>
<dbReference type="PANTHER" id="PTHR43877">
    <property type="entry name" value="AMINOALKYLPHOSPHONATE N-ACETYLTRANSFERASE-RELATED-RELATED"/>
    <property type="match status" value="1"/>
</dbReference>
<dbReference type="RefSeq" id="WP_205117371.1">
    <property type="nucleotide sequence ID" value="NZ_JAFBCM010000001.1"/>
</dbReference>
<dbReference type="InterPro" id="IPR000182">
    <property type="entry name" value="GNAT_dom"/>
</dbReference>
<dbReference type="InterPro" id="IPR016181">
    <property type="entry name" value="Acyl_CoA_acyltransferase"/>
</dbReference>
<name>A0ABV7Y981_9ACTN</name>
<keyword evidence="1 4" id="KW-0808">Transferase</keyword>
<dbReference type="PROSITE" id="PS51186">
    <property type="entry name" value="GNAT"/>
    <property type="match status" value="1"/>
</dbReference>
<dbReference type="Proteomes" id="UP001595699">
    <property type="component" value="Unassembled WGS sequence"/>
</dbReference>
<organism evidence="4 5">
    <name type="scientific">Tenggerimyces flavus</name>
    <dbReference type="NCBI Taxonomy" id="1708749"/>
    <lineage>
        <taxon>Bacteria</taxon>
        <taxon>Bacillati</taxon>
        <taxon>Actinomycetota</taxon>
        <taxon>Actinomycetes</taxon>
        <taxon>Propionibacteriales</taxon>
        <taxon>Nocardioidaceae</taxon>
        <taxon>Tenggerimyces</taxon>
    </lineage>
</organism>
<evidence type="ECO:0000313" key="5">
    <source>
        <dbReference type="Proteomes" id="UP001595699"/>
    </source>
</evidence>
<evidence type="ECO:0000256" key="2">
    <source>
        <dbReference type="ARBA" id="ARBA00023315"/>
    </source>
</evidence>
<dbReference type="SUPFAM" id="SSF55729">
    <property type="entry name" value="Acyl-CoA N-acyltransferases (Nat)"/>
    <property type="match status" value="1"/>
</dbReference>
<dbReference type="CDD" id="cd04301">
    <property type="entry name" value="NAT_SF"/>
    <property type="match status" value="1"/>
</dbReference>
<proteinExistence type="predicted"/>
<reference evidence="5" key="1">
    <citation type="journal article" date="2019" name="Int. J. Syst. Evol. Microbiol.">
        <title>The Global Catalogue of Microorganisms (GCM) 10K type strain sequencing project: providing services to taxonomists for standard genome sequencing and annotation.</title>
        <authorList>
            <consortium name="The Broad Institute Genomics Platform"/>
            <consortium name="The Broad Institute Genome Sequencing Center for Infectious Disease"/>
            <person name="Wu L."/>
            <person name="Ma J."/>
        </authorList>
    </citation>
    <scope>NUCLEOTIDE SEQUENCE [LARGE SCALE GENOMIC DNA]</scope>
    <source>
        <strain evidence="5">CGMCC 4.7241</strain>
    </source>
</reference>
<dbReference type="GO" id="GO:0016746">
    <property type="term" value="F:acyltransferase activity"/>
    <property type="evidence" value="ECO:0007669"/>
    <property type="project" value="UniProtKB-KW"/>
</dbReference>
<evidence type="ECO:0000313" key="4">
    <source>
        <dbReference type="EMBL" id="MFC3761157.1"/>
    </source>
</evidence>